<dbReference type="EMBL" id="CP011311">
    <property type="protein sequence ID" value="AKE39760.1"/>
    <property type="molecule type" value="Genomic_DNA"/>
</dbReference>
<evidence type="ECO:0000313" key="1">
    <source>
        <dbReference type="EMBL" id="AKE39760.1"/>
    </source>
</evidence>
<dbReference type="PATRIC" id="fig|161896.4.peg.1776"/>
<reference evidence="1 2" key="1">
    <citation type="journal article" date="2015" name="Genome Announc.">
        <title>Complete Genome Sequence of Corynebacterium camporealensis DSM 44610, Isolated from the Milk of a Manchega Sheep with Subclinical Mastitis.</title>
        <authorList>
            <person name="Ruckert C."/>
            <person name="Albersmeier A."/>
            <person name="Winkler A."/>
            <person name="Tauch A."/>
        </authorList>
    </citation>
    <scope>NUCLEOTIDE SEQUENCE [LARGE SCALE GENOMIC DNA]</scope>
    <source>
        <strain evidence="1 2">DSM 44610</strain>
    </source>
</reference>
<protein>
    <submittedName>
        <fullName evidence="1">Uncharacterized protein</fullName>
    </submittedName>
</protein>
<dbReference type="SUPFAM" id="SSF53649">
    <property type="entry name" value="Alkaline phosphatase-like"/>
    <property type="match status" value="1"/>
</dbReference>
<organism evidence="1 2">
    <name type="scientific">Corynebacterium camporealensis</name>
    <dbReference type="NCBI Taxonomy" id="161896"/>
    <lineage>
        <taxon>Bacteria</taxon>
        <taxon>Bacillati</taxon>
        <taxon>Actinomycetota</taxon>
        <taxon>Actinomycetes</taxon>
        <taxon>Mycobacteriales</taxon>
        <taxon>Corynebacteriaceae</taxon>
        <taxon>Corynebacterium</taxon>
    </lineage>
</organism>
<dbReference type="Proteomes" id="UP000033566">
    <property type="component" value="Chromosome"/>
</dbReference>
<name>A0A0F6QXT9_9CORY</name>
<proteinExistence type="predicted"/>
<dbReference type="Gene3D" id="3.40.720.10">
    <property type="entry name" value="Alkaline Phosphatase, subunit A"/>
    <property type="match status" value="1"/>
</dbReference>
<evidence type="ECO:0000313" key="2">
    <source>
        <dbReference type="Proteomes" id="UP000033566"/>
    </source>
</evidence>
<dbReference type="InterPro" id="IPR017850">
    <property type="entry name" value="Alkaline_phosphatase_core_sf"/>
</dbReference>
<dbReference type="RefSeq" id="WP_046453503.1">
    <property type="nucleotide sequence ID" value="NZ_CP011311.1"/>
</dbReference>
<dbReference type="STRING" id="161896.UL81_09065"/>
<keyword evidence="2" id="KW-1185">Reference proteome</keyword>
<gene>
    <name evidence="1" type="ORF">UL81_09065</name>
</gene>
<sequence length="209" mass="22740">MPEEITLATFSGTPSLALHGKRFTRTFAPRPDYPSNRRATLTGQYPQREALTTISAIFSNAGWHTTEGLDTEGPTFRLLEEPDSLPDSGVIAVATGLATGDCELYIYWPGVAEDGESAELVSPLDLAPTLAAIAGLDVRPNAALSFDGLNLVPVLRYGADGHAALFFDNGIRTQDAWLIDGHCSHPDKHKALEDEWQLWKQFMGYGPLQ</sequence>
<accession>A0A0F6QXT9</accession>
<dbReference type="KEGG" id="ccj:UL81_09065"/>
<dbReference type="OrthoDB" id="4404473at2"/>
<dbReference type="HOGENOM" id="CLU_1238516_0_0_11"/>
<dbReference type="AlphaFoldDB" id="A0A0F6QXT9"/>